<reference evidence="2 3" key="1">
    <citation type="submission" date="2016-07" db="EMBL/GenBank/DDBJ databases">
        <title>Pervasive Adenine N6-methylation of Active Genes in Fungi.</title>
        <authorList>
            <consortium name="DOE Joint Genome Institute"/>
            <person name="Mondo S.J."/>
            <person name="Dannebaum R.O."/>
            <person name="Kuo R.C."/>
            <person name="Labutti K."/>
            <person name="Haridas S."/>
            <person name="Kuo A."/>
            <person name="Salamov A."/>
            <person name="Ahrendt S.R."/>
            <person name="Lipzen A."/>
            <person name="Sullivan W."/>
            <person name="Andreopoulos W.B."/>
            <person name="Clum A."/>
            <person name="Lindquist E."/>
            <person name="Daum C."/>
            <person name="Ramamoorthy G.K."/>
            <person name="Gryganskyi A."/>
            <person name="Culley D."/>
            <person name="Magnuson J.K."/>
            <person name="James T.Y."/>
            <person name="O'Malley M.A."/>
            <person name="Stajich J.E."/>
            <person name="Spatafora J.W."/>
            <person name="Visel A."/>
            <person name="Grigoriev I.V."/>
        </authorList>
    </citation>
    <scope>NUCLEOTIDE SEQUENCE [LARGE SCALE GENOMIC DNA]</scope>
    <source>
        <strain evidence="2 3">12-1054</strain>
    </source>
</reference>
<gene>
    <name evidence="2" type="ORF">BCR37DRAFT_377043</name>
</gene>
<evidence type="ECO:0000256" key="1">
    <source>
        <dbReference type="SAM" id="MobiDB-lite"/>
    </source>
</evidence>
<organism evidence="2 3">
    <name type="scientific">Protomyces lactucae-debilis</name>
    <dbReference type="NCBI Taxonomy" id="2754530"/>
    <lineage>
        <taxon>Eukaryota</taxon>
        <taxon>Fungi</taxon>
        <taxon>Dikarya</taxon>
        <taxon>Ascomycota</taxon>
        <taxon>Taphrinomycotina</taxon>
        <taxon>Taphrinomycetes</taxon>
        <taxon>Taphrinales</taxon>
        <taxon>Protomycetaceae</taxon>
        <taxon>Protomyces</taxon>
    </lineage>
</organism>
<feature type="region of interest" description="Disordered" evidence="1">
    <location>
        <begin position="1"/>
        <end position="24"/>
    </location>
</feature>
<accession>A0A1Y2FQZ7</accession>
<dbReference type="Proteomes" id="UP000193685">
    <property type="component" value="Unassembled WGS sequence"/>
</dbReference>
<evidence type="ECO:0000313" key="2">
    <source>
        <dbReference type="EMBL" id="ORY86421.1"/>
    </source>
</evidence>
<evidence type="ECO:0000313" key="3">
    <source>
        <dbReference type="Proteomes" id="UP000193685"/>
    </source>
</evidence>
<feature type="compositionally biased region" description="Polar residues" evidence="1">
    <location>
        <begin position="1"/>
        <end position="12"/>
    </location>
</feature>
<name>A0A1Y2FQZ7_PROLT</name>
<dbReference type="GeneID" id="63785321"/>
<comment type="caution">
    <text evidence="2">The sequence shown here is derived from an EMBL/GenBank/DDBJ whole genome shotgun (WGS) entry which is preliminary data.</text>
</comment>
<dbReference type="AlphaFoldDB" id="A0A1Y2FQZ7"/>
<keyword evidence="3" id="KW-1185">Reference proteome</keyword>
<protein>
    <submittedName>
        <fullName evidence="2">Uncharacterized protein</fullName>
    </submittedName>
</protein>
<dbReference type="RefSeq" id="XP_040727603.1">
    <property type="nucleotide sequence ID" value="XM_040868722.1"/>
</dbReference>
<dbReference type="EMBL" id="MCFI01000003">
    <property type="protein sequence ID" value="ORY86421.1"/>
    <property type="molecule type" value="Genomic_DNA"/>
</dbReference>
<sequence length="61" mass="6756">MYRNESSSSKTNGPHRPTETRVFSSFPRVQQAAIGFQMLDNSEFSSAESVSVSLAVRSEDD</sequence>
<proteinExistence type="predicted"/>